<gene>
    <name evidence="1" type="ORF">ASPWEDRAFT_707438</name>
</gene>
<accession>A0A1L9R622</accession>
<protein>
    <submittedName>
        <fullName evidence="1">Uncharacterized protein</fullName>
    </submittedName>
</protein>
<name>A0A1L9R622_ASPWE</name>
<dbReference type="GeneID" id="63754992"/>
<organism evidence="1 2">
    <name type="scientific">Aspergillus wentii DTO 134E9</name>
    <dbReference type="NCBI Taxonomy" id="1073089"/>
    <lineage>
        <taxon>Eukaryota</taxon>
        <taxon>Fungi</taxon>
        <taxon>Dikarya</taxon>
        <taxon>Ascomycota</taxon>
        <taxon>Pezizomycotina</taxon>
        <taxon>Eurotiomycetes</taxon>
        <taxon>Eurotiomycetidae</taxon>
        <taxon>Eurotiales</taxon>
        <taxon>Aspergillaceae</taxon>
        <taxon>Aspergillus</taxon>
        <taxon>Aspergillus subgen. Cremei</taxon>
    </lineage>
</organism>
<dbReference type="RefSeq" id="XP_040684037.1">
    <property type="nucleotide sequence ID" value="XM_040839144.1"/>
</dbReference>
<sequence>MANNRAFGRPILIPSDFSLVVSCRRDLGRHWATSWISHAVHILASGVCITIEGSWVNFCPARNFLPAFL</sequence>
<reference evidence="2" key="1">
    <citation type="journal article" date="2017" name="Genome Biol.">
        <title>Comparative genomics reveals high biological diversity and specific adaptations in the industrially and medically important fungal genus Aspergillus.</title>
        <authorList>
            <person name="de Vries R.P."/>
            <person name="Riley R."/>
            <person name="Wiebenga A."/>
            <person name="Aguilar-Osorio G."/>
            <person name="Amillis S."/>
            <person name="Uchima C.A."/>
            <person name="Anderluh G."/>
            <person name="Asadollahi M."/>
            <person name="Askin M."/>
            <person name="Barry K."/>
            <person name="Battaglia E."/>
            <person name="Bayram O."/>
            <person name="Benocci T."/>
            <person name="Braus-Stromeyer S.A."/>
            <person name="Caldana C."/>
            <person name="Canovas D."/>
            <person name="Cerqueira G.C."/>
            <person name="Chen F."/>
            <person name="Chen W."/>
            <person name="Choi C."/>
            <person name="Clum A."/>
            <person name="Dos Santos R.A."/>
            <person name="Damasio A.R."/>
            <person name="Diallinas G."/>
            <person name="Emri T."/>
            <person name="Fekete E."/>
            <person name="Flipphi M."/>
            <person name="Freyberg S."/>
            <person name="Gallo A."/>
            <person name="Gournas C."/>
            <person name="Habgood R."/>
            <person name="Hainaut M."/>
            <person name="Harispe M.L."/>
            <person name="Henrissat B."/>
            <person name="Hilden K.S."/>
            <person name="Hope R."/>
            <person name="Hossain A."/>
            <person name="Karabika E."/>
            <person name="Karaffa L."/>
            <person name="Karanyi Z."/>
            <person name="Krasevec N."/>
            <person name="Kuo A."/>
            <person name="Kusch H."/>
            <person name="LaButti K."/>
            <person name="Lagendijk E.L."/>
            <person name="Lapidus A."/>
            <person name="Levasseur A."/>
            <person name="Lindquist E."/>
            <person name="Lipzen A."/>
            <person name="Logrieco A.F."/>
            <person name="MacCabe A."/>
            <person name="Maekelae M.R."/>
            <person name="Malavazi I."/>
            <person name="Melin P."/>
            <person name="Meyer V."/>
            <person name="Mielnichuk N."/>
            <person name="Miskei M."/>
            <person name="Molnar A.P."/>
            <person name="Mule G."/>
            <person name="Ngan C.Y."/>
            <person name="Orejas M."/>
            <person name="Orosz E."/>
            <person name="Ouedraogo J.P."/>
            <person name="Overkamp K.M."/>
            <person name="Park H.-S."/>
            <person name="Perrone G."/>
            <person name="Piumi F."/>
            <person name="Punt P.J."/>
            <person name="Ram A.F."/>
            <person name="Ramon A."/>
            <person name="Rauscher S."/>
            <person name="Record E."/>
            <person name="Riano-Pachon D.M."/>
            <person name="Robert V."/>
            <person name="Roehrig J."/>
            <person name="Ruller R."/>
            <person name="Salamov A."/>
            <person name="Salih N.S."/>
            <person name="Samson R.A."/>
            <person name="Sandor E."/>
            <person name="Sanguinetti M."/>
            <person name="Schuetze T."/>
            <person name="Sepcic K."/>
            <person name="Shelest E."/>
            <person name="Sherlock G."/>
            <person name="Sophianopoulou V."/>
            <person name="Squina F.M."/>
            <person name="Sun H."/>
            <person name="Susca A."/>
            <person name="Todd R.B."/>
            <person name="Tsang A."/>
            <person name="Unkles S.E."/>
            <person name="van de Wiele N."/>
            <person name="van Rossen-Uffink D."/>
            <person name="Oliveira J.V."/>
            <person name="Vesth T.C."/>
            <person name="Visser J."/>
            <person name="Yu J.-H."/>
            <person name="Zhou M."/>
            <person name="Andersen M.R."/>
            <person name="Archer D.B."/>
            <person name="Baker S.E."/>
            <person name="Benoit I."/>
            <person name="Brakhage A.A."/>
            <person name="Braus G.H."/>
            <person name="Fischer R."/>
            <person name="Frisvad J.C."/>
            <person name="Goldman G.H."/>
            <person name="Houbraken J."/>
            <person name="Oakley B."/>
            <person name="Pocsi I."/>
            <person name="Scazzocchio C."/>
            <person name="Seiboth B."/>
            <person name="vanKuyk P.A."/>
            <person name="Wortman J."/>
            <person name="Dyer P.S."/>
            <person name="Grigoriev I.V."/>
        </authorList>
    </citation>
    <scope>NUCLEOTIDE SEQUENCE [LARGE SCALE GENOMIC DNA]</scope>
    <source>
        <strain evidence="2">DTO 134E9</strain>
    </source>
</reference>
<dbReference type="EMBL" id="KV878217">
    <property type="protein sequence ID" value="OJJ30360.1"/>
    <property type="molecule type" value="Genomic_DNA"/>
</dbReference>
<evidence type="ECO:0000313" key="2">
    <source>
        <dbReference type="Proteomes" id="UP000184383"/>
    </source>
</evidence>
<dbReference type="AlphaFoldDB" id="A0A1L9R622"/>
<evidence type="ECO:0000313" key="1">
    <source>
        <dbReference type="EMBL" id="OJJ30360.1"/>
    </source>
</evidence>
<proteinExistence type="predicted"/>
<keyword evidence="2" id="KW-1185">Reference proteome</keyword>
<dbReference type="Proteomes" id="UP000184383">
    <property type="component" value="Unassembled WGS sequence"/>
</dbReference>
<dbReference type="VEuPathDB" id="FungiDB:ASPWEDRAFT_707438"/>